<dbReference type="InterPro" id="IPR001296">
    <property type="entry name" value="Glyco_trans_1"/>
</dbReference>
<feature type="domain" description="Glycosyltransferase subfamily 4-like N-terminal" evidence="4">
    <location>
        <begin position="103"/>
        <end position="219"/>
    </location>
</feature>
<protein>
    <submittedName>
        <fullName evidence="5">Unannotated protein</fullName>
    </submittedName>
</protein>
<dbReference type="Pfam" id="PF00534">
    <property type="entry name" value="Glycos_transf_1"/>
    <property type="match status" value="1"/>
</dbReference>
<name>A0A6J7HRT5_9ZZZZ</name>
<dbReference type="InterPro" id="IPR028098">
    <property type="entry name" value="Glyco_trans_4-like_N"/>
</dbReference>
<sequence>MAATDDTTDGPDGTVRVGYLVSRFPALTETFVLRELLAVDALPGTAVTLMSLFPSPDRDVHADSTAAWVSRAHRPGPVAALRAVLRWAGRRPVRTAAVWARTVADHRRSAVALAKALAATGQGFALAEHVERERVEHVHAHFAALPAQAAWAIERLTGVPYSVVAHAHDVFSHQDGLGTRLRAAAFVVAISRYHRMFLMHFGARPERTVLLPLGLDLGRYAFAERRPPADGPVDVLFVSSLREYKGHRFLVEALALEPRLSRVRVELVGKGPLREELEALARARGVADRVVFAGPLPPEDVLARLGTAHLLVQPSTIEEDGHTEGLPTTLVEAAACGVGMVASRVTGVPDLVRDGETGYLAEPGDARGLADALLRAIDDPDGPALRRAARAHVEAWHDQELVAPELARRFRASAGARRLRA</sequence>
<dbReference type="Pfam" id="PF13439">
    <property type="entry name" value="Glyco_transf_4"/>
    <property type="match status" value="1"/>
</dbReference>
<reference evidence="5" key="1">
    <citation type="submission" date="2020-05" db="EMBL/GenBank/DDBJ databases">
        <authorList>
            <person name="Chiriac C."/>
            <person name="Salcher M."/>
            <person name="Ghai R."/>
            <person name="Kavagutti S V."/>
        </authorList>
    </citation>
    <scope>NUCLEOTIDE SEQUENCE</scope>
</reference>
<feature type="domain" description="Glycosyl transferase family 1" evidence="3">
    <location>
        <begin position="229"/>
        <end position="384"/>
    </location>
</feature>
<evidence type="ECO:0000256" key="2">
    <source>
        <dbReference type="ARBA" id="ARBA00022679"/>
    </source>
</evidence>
<dbReference type="EMBL" id="CAFBMK010000106">
    <property type="protein sequence ID" value="CAB4921046.1"/>
    <property type="molecule type" value="Genomic_DNA"/>
</dbReference>
<accession>A0A6J7HRT5</accession>
<evidence type="ECO:0000259" key="4">
    <source>
        <dbReference type="Pfam" id="PF13439"/>
    </source>
</evidence>
<dbReference type="AlphaFoldDB" id="A0A6J7HRT5"/>
<organism evidence="5">
    <name type="scientific">freshwater metagenome</name>
    <dbReference type="NCBI Taxonomy" id="449393"/>
    <lineage>
        <taxon>unclassified sequences</taxon>
        <taxon>metagenomes</taxon>
        <taxon>ecological metagenomes</taxon>
    </lineage>
</organism>
<dbReference type="PANTHER" id="PTHR12526:SF510">
    <property type="entry name" value="D-INOSITOL 3-PHOSPHATE GLYCOSYLTRANSFERASE"/>
    <property type="match status" value="1"/>
</dbReference>
<dbReference type="Gene3D" id="3.40.50.2000">
    <property type="entry name" value="Glycogen Phosphorylase B"/>
    <property type="match status" value="2"/>
</dbReference>
<dbReference type="PANTHER" id="PTHR12526">
    <property type="entry name" value="GLYCOSYLTRANSFERASE"/>
    <property type="match status" value="1"/>
</dbReference>
<keyword evidence="1" id="KW-0328">Glycosyltransferase</keyword>
<dbReference type="GO" id="GO:0016757">
    <property type="term" value="F:glycosyltransferase activity"/>
    <property type="evidence" value="ECO:0007669"/>
    <property type="project" value="UniProtKB-KW"/>
</dbReference>
<evidence type="ECO:0000256" key="1">
    <source>
        <dbReference type="ARBA" id="ARBA00022676"/>
    </source>
</evidence>
<gene>
    <name evidence="5" type="ORF">UFOPK3564_01835</name>
</gene>
<keyword evidence="2" id="KW-0808">Transferase</keyword>
<proteinExistence type="predicted"/>
<evidence type="ECO:0000259" key="3">
    <source>
        <dbReference type="Pfam" id="PF00534"/>
    </source>
</evidence>
<dbReference type="SUPFAM" id="SSF53756">
    <property type="entry name" value="UDP-Glycosyltransferase/glycogen phosphorylase"/>
    <property type="match status" value="1"/>
</dbReference>
<evidence type="ECO:0000313" key="5">
    <source>
        <dbReference type="EMBL" id="CAB4921046.1"/>
    </source>
</evidence>